<evidence type="ECO:0000256" key="6">
    <source>
        <dbReference type="SAM" id="Phobius"/>
    </source>
</evidence>
<keyword evidence="9" id="KW-1185">Reference proteome</keyword>
<evidence type="ECO:0000256" key="4">
    <source>
        <dbReference type="ARBA" id="ARBA00022989"/>
    </source>
</evidence>
<dbReference type="PIRSF" id="PIRSF006483">
    <property type="entry name" value="Membrane_protein_YitT"/>
    <property type="match status" value="1"/>
</dbReference>
<reference evidence="8 9" key="1">
    <citation type="submission" date="2016-03" db="EMBL/GenBank/DDBJ databases">
        <title>Spore heat resistance.</title>
        <authorList>
            <person name="Boekhorst J."/>
            <person name="Berendsen E.M."/>
            <person name="Wells-Bennik M.H."/>
            <person name="Kuipers O.P."/>
        </authorList>
    </citation>
    <scope>NUCLEOTIDE SEQUENCE [LARGE SCALE GENOMIC DNA]</scope>
    <source>
        <strain evidence="8 9">AF16</strain>
    </source>
</reference>
<evidence type="ECO:0000256" key="1">
    <source>
        <dbReference type="ARBA" id="ARBA00004651"/>
    </source>
</evidence>
<gene>
    <name evidence="8" type="ORF">TAF16_1611</name>
</gene>
<dbReference type="AlphaFoldDB" id="A0A178TEG3"/>
<dbReference type="EMBL" id="LUCQ01000090">
    <property type="protein sequence ID" value="OAO79292.1"/>
    <property type="molecule type" value="Genomic_DNA"/>
</dbReference>
<evidence type="ECO:0000256" key="2">
    <source>
        <dbReference type="ARBA" id="ARBA00022475"/>
    </source>
</evidence>
<keyword evidence="3 6" id="KW-0812">Transmembrane</keyword>
<dbReference type="Pfam" id="PF02588">
    <property type="entry name" value="YitT_membrane"/>
    <property type="match status" value="1"/>
</dbReference>
<evidence type="ECO:0000256" key="3">
    <source>
        <dbReference type="ARBA" id="ARBA00022692"/>
    </source>
</evidence>
<feature type="domain" description="DUF2179" evidence="7">
    <location>
        <begin position="243"/>
        <end position="297"/>
    </location>
</feature>
<feature type="transmembrane region" description="Helical" evidence="6">
    <location>
        <begin position="103"/>
        <end position="124"/>
    </location>
</feature>
<dbReference type="PANTHER" id="PTHR33545">
    <property type="entry name" value="UPF0750 MEMBRANE PROTEIN YITT-RELATED"/>
    <property type="match status" value="1"/>
</dbReference>
<feature type="transmembrane region" description="Helical" evidence="6">
    <location>
        <begin position="31"/>
        <end position="56"/>
    </location>
</feature>
<dbReference type="InterPro" id="IPR003740">
    <property type="entry name" value="YitT"/>
</dbReference>
<dbReference type="GO" id="GO:0005886">
    <property type="term" value="C:plasma membrane"/>
    <property type="evidence" value="ECO:0007669"/>
    <property type="project" value="UniProtKB-SubCell"/>
</dbReference>
<keyword evidence="2" id="KW-1003">Cell membrane</keyword>
<feature type="transmembrane region" description="Helical" evidence="6">
    <location>
        <begin position="130"/>
        <end position="152"/>
    </location>
</feature>
<dbReference type="InterPro" id="IPR015867">
    <property type="entry name" value="N-reg_PII/ATP_PRibTrfase_C"/>
</dbReference>
<accession>A0A178TEG3</accession>
<feature type="transmembrane region" description="Helical" evidence="6">
    <location>
        <begin position="76"/>
        <end position="96"/>
    </location>
</feature>
<evidence type="ECO:0000259" key="7">
    <source>
        <dbReference type="Pfam" id="PF10035"/>
    </source>
</evidence>
<dbReference type="InterPro" id="IPR051461">
    <property type="entry name" value="UPF0750_membrane"/>
</dbReference>
<dbReference type="Proteomes" id="UP000078336">
    <property type="component" value="Unassembled WGS sequence"/>
</dbReference>
<organism evidence="8 9">
    <name type="scientific">Anoxybacillus flavithermus</name>
    <dbReference type="NCBI Taxonomy" id="33934"/>
    <lineage>
        <taxon>Bacteria</taxon>
        <taxon>Bacillati</taxon>
        <taxon>Bacillota</taxon>
        <taxon>Bacilli</taxon>
        <taxon>Bacillales</taxon>
        <taxon>Anoxybacillaceae</taxon>
        <taxon>Anoxybacillus</taxon>
    </lineage>
</organism>
<evidence type="ECO:0000256" key="5">
    <source>
        <dbReference type="ARBA" id="ARBA00023136"/>
    </source>
</evidence>
<keyword evidence="5 6" id="KW-0472">Membrane</keyword>
<comment type="caution">
    <text evidence="8">The sequence shown here is derived from an EMBL/GenBank/DDBJ whole genome shotgun (WGS) entry which is preliminary data.</text>
</comment>
<protein>
    <submittedName>
        <fullName evidence="8">Membrane protein</fullName>
    </submittedName>
</protein>
<dbReference type="Pfam" id="PF10035">
    <property type="entry name" value="DUF2179"/>
    <property type="match status" value="1"/>
</dbReference>
<dbReference type="PATRIC" id="fig|33934.7.peg.135"/>
<comment type="subcellular location">
    <subcellularLocation>
        <location evidence="1">Cell membrane</location>
        <topology evidence="1">Multi-pass membrane protein</topology>
    </subcellularLocation>
</comment>
<proteinExistence type="predicted"/>
<evidence type="ECO:0000313" key="8">
    <source>
        <dbReference type="EMBL" id="OAO79292.1"/>
    </source>
</evidence>
<evidence type="ECO:0000313" key="9">
    <source>
        <dbReference type="Proteomes" id="UP000078336"/>
    </source>
</evidence>
<name>A0A178TEG3_9BACL</name>
<keyword evidence="4 6" id="KW-1133">Transmembrane helix</keyword>
<feature type="transmembrane region" description="Helical" evidence="6">
    <location>
        <begin position="173"/>
        <end position="191"/>
    </location>
</feature>
<dbReference type="CDD" id="cd16380">
    <property type="entry name" value="YitT_C"/>
    <property type="match status" value="1"/>
</dbReference>
<dbReference type="InterPro" id="IPR019264">
    <property type="entry name" value="DUF2179"/>
</dbReference>
<dbReference type="PANTHER" id="PTHR33545:SF5">
    <property type="entry name" value="UPF0750 MEMBRANE PROTEIN YITT"/>
    <property type="match status" value="1"/>
</dbReference>
<dbReference type="Gene3D" id="3.30.70.120">
    <property type="match status" value="1"/>
</dbReference>
<sequence length="302" mass="33408">MYVLILSVAIIMKKNNFYRFVGGCSVDVKKLFVVVIGGLLNAIGMNLFLIPANVYTSGFAGAAQLISKVVGDYTPYAISTGLLLFLFNIPVAILGWKKVGKSFTFYSFLSVVFMSLFLEIIPVRPLSEDILLNAVFGGVIAAVGTGWTLKWGASTGGLDIIALVLSRVNDRSVGTYIFALNSIIILTAGYVYGWEKALYTLVTLYVTTRVIDAIHTRHQKLTALIITTKGEEMKQAIKSRMIRGITVIPAKGAFLNEDKDMLMIVITRYELFDLKRIIKEVDPKAFTNIMQTTEVVGFFRKD</sequence>